<keyword evidence="1" id="KW-0677">Repeat</keyword>
<evidence type="ECO:0000259" key="2">
    <source>
        <dbReference type="PROSITE" id="PS51212"/>
    </source>
</evidence>
<protein>
    <recommendedName>
        <fullName evidence="2">WSC domain-containing protein</fullName>
    </recommendedName>
</protein>
<dbReference type="SMART" id="SM00321">
    <property type="entry name" value="WSC"/>
    <property type="match status" value="1"/>
</dbReference>
<dbReference type="InterPro" id="IPR002889">
    <property type="entry name" value="WSC_carb-bd"/>
</dbReference>
<dbReference type="Proteomes" id="UP001392437">
    <property type="component" value="Unassembled WGS sequence"/>
</dbReference>
<dbReference type="Pfam" id="PF01822">
    <property type="entry name" value="WSC"/>
    <property type="match status" value="1"/>
</dbReference>
<comment type="caution">
    <text evidence="3">The sequence shown here is derived from an EMBL/GenBank/DDBJ whole genome shotgun (WGS) entry which is preliminary data.</text>
</comment>
<dbReference type="InterPro" id="IPR051589">
    <property type="entry name" value="Sialate-O-sulfotransferase"/>
</dbReference>
<keyword evidence="4" id="KW-1185">Reference proteome</keyword>
<dbReference type="AlphaFoldDB" id="A0AAW0RBS4"/>
<feature type="domain" description="WSC" evidence="2">
    <location>
        <begin position="4"/>
        <end position="104"/>
    </location>
</feature>
<dbReference type="PANTHER" id="PTHR45964:SF5">
    <property type="entry name" value="WSCD FAMILY MEMBER CG9164"/>
    <property type="match status" value="1"/>
</dbReference>
<accession>A0AAW0RBS4</accession>
<evidence type="ECO:0000313" key="3">
    <source>
        <dbReference type="EMBL" id="KAK8132365.1"/>
    </source>
</evidence>
<sequence>MADKYTLLGCYVDNRTNRTLPVQPVSAYRTNCAQVCHDFCNTPQLQAMFFGLEYGTECWCGTKGNHDNSTFQLAASPDECSYKCPADPTESCGGDFRLSLYSIRDPTPVDLPTSPPGVPPPGGRLLLRRCLAEGTAVRVRLVPQVRKTGAAVCHGPLAEGRSLGSAWQPLSS</sequence>
<name>A0AAW0RBS4_9PEZI</name>
<organism evidence="3 4">
    <name type="scientific">Apiospora kogelbergensis</name>
    <dbReference type="NCBI Taxonomy" id="1337665"/>
    <lineage>
        <taxon>Eukaryota</taxon>
        <taxon>Fungi</taxon>
        <taxon>Dikarya</taxon>
        <taxon>Ascomycota</taxon>
        <taxon>Pezizomycotina</taxon>
        <taxon>Sordariomycetes</taxon>
        <taxon>Xylariomycetidae</taxon>
        <taxon>Amphisphaeriales</taxon>
        <taxon>Apiosporaceae</taxon>
        <taxon>Apiospora</taxon>
    </lineage>
</organism>
<dbReference type="PANTHER" id="PTHR45964">
    <property type="entry name" value="WSCD FAMILY MEMBER CG9164"/>
    <property type="match status" value="1"/>
</dbReference>
<proteinExistence type="predicted"/>
<dbReference type="EMBL" id="JAQQWP010000001">
    <property type="protein sequence ID" value="KAK8132365.1"/>
    <property type="molecule type" value="Genomic_DNA"/>
</dbReference>
<reference evidence="3 4" key="1">
    <citation type="submission" date="2023-01" db="EMBL/GenBank/DDBJ databases">
        <title>Analysis of 21 Apiospora genomes using comparative genomics revels a genus with tremendous synthesis potential of carbohydrate active enzymes and secondary metabolites.</title>
        <authorList>
            <person name="Sorensen T."/>
        </authorList>
    </citation>
    <scope>NUCLEOTIDE SEQUENCE [LARGE SCALE GENOMIC DNA]</scope>
    <source>
        <strain evidence="3 4">CBS 117206</strain>
    </source>
</reference>
<gene>
    <name evidence="3" type="ORF">PG999_000538</name>
</gene>
<dbReference type="PROSITE" id="PS51212">
    <property type="entry name" value="WSC"/>
    <property type="match status" value="1"/>
</dbReference>
<evidence type="ECO:0000313" key="4">
    <source>
        <dbReference type="Proteomes" id="UP001392437"/>
    </source>
</evidence>
<evidence type="ECO:0000256" key="1">
    <source>
        <dbReference type="ARBA" id="ARBA00022737"/>
    </source>
</evidence>